<gene>
    <name evidence="2" type="primary">Aldh1b1</name>
    <name evidence="2" type="ORF">AVEN_98925_1</name>
</gene>
<evidence type="ECO:0000313" key="3">
    <source>
        <dbReference type="Proteomes" id="UP000499080"/>
    </source>
</evidence>
<accession>A0A4Y2P991</accession>
<dbReference type="GO" id="GO:0016491">
    <property type="term" value="F:oxidoreductase activity"/>
    <property type="evidence" value="ECO:0007669"/>
    <property type="project" value="InterPro"/>
</dbReference>
<dbReference type="InterPro" id="IPR016161">
    <property type="entry name" value="Ald_DH/histidinol_DH"/>
</dbReference>
<dbReference type="SUPFAM" id="SSF53720">
    <property type="entry name" value="ALDH-like"/>
    <property type="match status" value="1"/>
</dbReference>
<reference evidence="2 3" key="1">
    <citation type="journal article" date="2019" name="Sci. Rep.">
        <title>Orb-weaving spider Araneus ventricosus genome elucidates the spidroin gene catalogue.</title>
        <authorList>
            <person name="Kono N."/>
            <person name="Nakamura H."/>
            <person name="Ohtoshi R."/>
            <person name="Moran D.A.P."/>
            <person name="Shinohara A."/>
            <person name="Yoshida Y."/>
            <person name="Fujiwara M."/>
            <person name="Mori M."/>
            <person name="Tomita M."/>
            <person name="Arakawa K."/>
        </authorList>
    </citation>
    <scope>NUCLEOTIDE SEQUENCE [LARGE SCALE GENOMIC DNA]</scope>
</reference>
<protein>
    <submittedName>
        <fullName evidence="2">Aldehyde dehydrogenase X, mitochondrial</fullName>
    </submittedName>
</protein>
<keyword evidence="3" id="KW-1185">Reference proteome</keyword>
<name>A0A4Y2P991_ARAVE</name>
<dbReference type="Gene3D" id="3.40.605.10">
    <property type="entry name" value="Aldehyde Dehydrogenase, Chain A, domain 1"/>
    <property type="match status" value="1"/>
</dbReference>
<dbReference type="InterPro" id="IPR016162">
    <property type="entry name" value="Ald_DH_N"/>
</dbReference>
<dbReference type="OrthoDB" id="6509558at2759"/>
<evidence type="ECO:0000259" key="1">
    <source>
        <dbReference type="Pfam" id="PF00171"/>
    </source>
</evidence>
<dbReference type="InterPro" id="IPR015590">
    <property type="entry name" value="Aldehyde_DH_dom"/>
</dbReference>
<feature type="domain" description="Aldehyde dehydrogenase" evidence="1">
    <location>
        <begin position="7"/>
        <end position="83"/>
    </location>
</feature>
<dbReference type="Proteomes" id="UP000499080">
    <property type="component" value="Unassembled WGS sequence"/>
</dbReference>
<sequence length="117" mass="12921">IFINNEWHSSASGKTFPTINPATGEIIAHVQEGDAADVDKAVSAAKEAFRFGSPWRRLDASERGVLLNKLADKMEKHRNYLAVRIFVSKLSLAASFLTRVGVTSEVNFAFLCSFHHS</sequence>
<evidence type="ECO:0000313" key="2">
    <source>
        <dbReference type="EMBL" id="GBN46566.1"/>
    </source>
</evidence>
<feature type="non-terminal residue" evidence="2">
    <location>
        <position position="1"/>
    </location>
</feature>
<dbReference type="EMBL" id="BGPR01131324">
    <property type="protein sequence ID" value="GBN46566.1"/>
    <property type="molecule type" value="Genomic_DNA"/>
</dbReference>
<comment type="caution">
    <text evidence="2">The sequence shown here is derived from an EMBL/GenBank/DDBJ whole genome shotgun (WGS) entry which is preliminary data.</text>
</comment>
<dbReference type="AlphaFoldDB" id="A0A4Y2P991"/>
<proteinExistence type="predicted"/>
<organism evidence="2 3">
    <name type="scientific">Araneus ventricosus</name>
    <name type="common">Orbweaver spider</name>
    <name type="synonym">Epeira ventricosa</name>
    <dbReference type="NCBI Taxonomy" id="182803"/>
    <lineage>
        <taxon>Eukaryota</taxon>
        <taxon>Metazoa</taxon>
        <taxon>Ecdysozoa</taxon>
        <taxon>Arthropoda</taxon>
        <taxon>Chelicerata</taxon>
        <taxon>Arachnida</taxon>
        <taxon>Araneae</taxon>
        <taxon>Araneomorphae</taxon>
        <taxon>Entelegynae</taxon>
        <taxon>Araneoidea</taxon>
        <taxon>Araneidae</taxon>
        <taxon>Araneus</taxon>
    </lineage>
</organism>
<dbReference type="Pfam" id="PF00171">
    <property type="entry name" value="Aldedh"/>
    <property type="match status" value="1"/>
</dbReference>
<dbReference type="PANTHER" id="PTHR11699">
    <property type="entry name" value="ALDEHYDE DEHYDROGENASE-RELATED"/>
    <property type="match status" value="1"/>
</dbReference>